<proteinExistence type="predicted"/>
<gene>
    <name evidence="1" type="ORF">EA187_15440</name>
</gene>
<organism evidence="1 2">
    <name type="scientific">Lujinxingia sediminis</name>
    <dbReference type="NCBI Taxonomy" id="2480984"/>
    <lineage>
        <taxon>Bacteria</taxon>
        <taxon>Deltaproteobacteria</taxon>
        <taxon>Bradymonadales</taxon>
        <taxon>Lujinxingiaceae</taxon>
        <taxon>Lujinxingia</taxon>
    </lineage>
</organism>
<dbReference type="EMBL" id="SADD01000011">
    <property type="protein sequence ID" value="RVU42580.1"/>
    <property type="molecule type" value="Genomic_DNA"/>
</dbReference>
<dbReference type="SUPFAM" id="SSF81901">
    <property type="entry name" value="HCP-like"/>
    <property type="match status" value="1"/>
</dbReference>
<dbReference type="Gene3D" id="1.25.40.10">
    <property type="entry name" value="Tetratricopeptide repeat domain"/>
    <property type="match status" value="1"/>
</dbReference>
<comment type="caution">
    <text evidence="1">The sequence shown here is derived from an EMBL/GenBank/DDBJ whole genome shotgun (WGS) entry which is preliminary data.</text>
</comment>
<evidence type="ECO:0000313" key="2">
    <source>
        <dbReference type="Proteomes" id="UP000282926"/>
    </source>
</evidence>
<dbReference type="InterPro" id="IPR011990">
    <property type="entry name" value="TPR-like_helical_dom_sf"/>
</dbReference>
<keyword evidence="2" id="KW-1185">Reference proteome</keyword>
<evidence type="ECO:0008006" key="3">
    <source>
        <dbReference type="Google" id="ProtNLM"/>
    </source>
</evidence>
<name>A0ABY0CQY7_9DELT</name>
<dbReference type="Proteomes" id="UP000282926">
    <property type="component" value="Unassembled WGS sequence"/>
</dbReference>
<reference evidence="1 2" key="1">
    <citation type="submission" date="2019-01" db="EMBL/GenBank/DDBJ databases">
        <title>Lujinxingia litoralis gen. nov., sp. nov. and Lujinxingia sediminis gen. nov., sp. nov., new members in the order Bradymonadales, isolated from coastal sediment.</title>
        <authorList>
            <person name="Li C.-M."/>
        </authorList>
    </citation>
    <scope>NUCLEOTIDE SEQUENCE [LARGE SCALE GENOMIC DNA]</scope>
    <source>
        <strain evidence="1 2">SEH01</strain>
    </source>
</reference>
<sequence>MFGSLKTSGWIGFLAGFLVASLVAGGLYGALGDRGKQEDVEQAFDRVGVAYEPDEEPVEVAGEASDEGTLEECRATLATVRASHEEALQTFKEHEELTEYLGGLIEEMSPDRPIAFPEELDVAYQPETFKASVEALKRECPDVFGERANADCSEYPCMVELPFKKEGEENEPQRLDLKALCPALATYFPSSMTQQFSTQVGDEAWVQYMPQGTGIGLEERLAGQEMRLMQRARKRWNEKRRRLSHEVYEDACVREQDAEACKHLAGAYGIEDAERDVYLQMGCDNGDSGACYAYSNDRCQGRGRCDAEAEYFARRALELTPESEYRHENLGIVLCGRGAEDEARRSFEQACALGLERACGRRC</sequence>
<accession>A0ABY0CQY7</accession>
<dbReference type="RefSeq" id="WP_127780835.1">
    <property type="nucleotide sequence ID" value="NZ_SADD01000011.1"/>
</dbReference>
<evidence type="ECO:0000313" key="1">
    <source>
        <dbReference type="EMBL" id="RVU42580.1"/>
    </source>
</evidence>
<protein>
    <recommendedName>
        <fullName evidence="3">Beta-lactamase</fullName>
    </recommendedName>
</protein>